<evidence type="ECO:0000256" key="2">
    <source>
        <dbReference type="ARBA" id="ARBA00005692"/>
    </source>
</evidence>
<feature type="transmembrane region" description="Helical" evidence="6">
    <location>
        <begin position="6"/>
        <end position="30"/>
    </location>
</feature>
<evidence type="ECO:0000256" key="3">
    <source>
        <dbReference type="ARBA" id="ARBA00022692"/>
    </source>
</evidence>
<dbReference type="Proteomes" id="UP000035681">
    <property type="component" value="Unplaced"/>
</dbReference>
<dbReference type="GO" id="GO:0016020">
    <property type="term" value="C:membrane"/>
    <property type="evidence" value="ECO:0007669"/>
    <property type="project" value="UniProtKB-SubCell"/>
</dbReference>
<dbReference type="PANTHER" id="PTHR31627:SF42">
    <property type="entry name" value="G_PROTEIN_RECEP_F1_2 DOMAIN-CONTAINING PROTEIN-RELATED"/>
    <property type="match status" value="1"/>
</dbReference>
<feature type="transmembrane region" description="Helical" evidence="6">
    <location>
        <begin position="84"/>
        <end position="107"/>
    </location>
</feature>
<evidence type="ECO:0000313" key="8">
    <source>
        <dbReference type="Proteomes" id="UP000035681"/>
    </source>
</evidence>
<protein>
    <recommendedName>
        <fullName evidence="6">Serpentine receptor class gamma</fullName>
    </recommendedName>
</protein>
<comment type="similarity">
    <text evidence="2 6">Belongs to the nematode receptor-like protein srg family.</text>
</comment>
<dbReference type="WBParaSite" id="TCONS_00012020.p1">
    <property type="protein sequence ID" value="TCONS_00012020.p1"/>
    <property type="gene ID" value="XLOC_007257"/>
</dbReference>
<feature type="domain" description="G-protein coupled receptors family 1 profile" evidence="7">
    <location>
        <begin position="20"/>
        <end position="273"/>
    </location>
</feature>
<feature type="transmembrane region" description="Helical" evidence="6">
    <location>
        <begin position="127"/>
        <end position="153"/>
    </location>
</feature>
<evidence type="ECO:0000256" key="4">
    <source>
        <dbReference type="ARBA" id="ARBA00022989"/>
    </source>
</evidence>
<dbReference type="SUPFAM" id="SSF81321">
    <property type="entry name" value="Family A G protein-coupled receptor-like"/>
    <property type="match status" value="1"/>
</dbReference>
<dbReference type="PANTHER" id="PTHR31627">
    <property type="entry name" value="SERPENTINE RECEPTOR CLASS GAMMA-RELATED"/>
    <property type="match status" value="1"/>
</dbReference>
<proteinExistence type="inferred from homology"/>
<dbReference type="GO" id="GO:0007606">
    <property type="term" value="P:sensory perception of chemical stimulus"/>
    <property type="evidence" value="ECO:0007669"/>
    <property type="project" value="UniProtKB-UniRule"/>
</dbReference>
<organism evidence="9">
    <name type="scientific">Strongyloides stercoralis</name>
    <name type="common">Threadworm</name>
    <dbReference type="NCBI Taxonomy" id="6248"/>
    <lineage>
        <taxon>Eukaryota</taxon>
        <taxon>Metazoa</taxon>
        <taxon>Ecdysozoa</taxon>
        <taxon>Nematoda</taxon>
        <taxon>Chromadorea</taxon>
        <taxon>Rhabditida</taxon>
        <taxon>Tylenchina</taxon>
        <taxon>Panagrolaimomorpha</taxon>
        <taxon>Strongyloidoidea</taxon>
        <taxon>Strongyloididae</taxon>
        <taxon>Strongyloides</taxon>
    </lineage>
</organism>
<feature type="transmembrane region" description="Helical" evidence="6">
    <location>
        <begin position="218"/>
        <end position="237"/>
    </location>
</feature>
<accession>A0A0K0ED18</accession>
<evidence type="ECO:0000256" key="1">
    <source>
        <dbReference type="ARBA" id="ARBA00004141"/>
    </source>
</evidence>
<evidence type="ECO:0000256" key="5">
    <source>
        <dbReference type="ARBA" id="ARBA00023136"/>
    </source>
</evidence>
<comment type="subcellular location">
    <subcellularLocation>
        <location evidence="1">Membrane</location>
        <topology evidence="1">Multi-pass membrane protein</topology>
    </subcellularLocation>
</comment>
<dbReference type="Pfam" id="PF02118">
    <property type="entry name" value="Srg"/>
    <property type="match status" value="1"/>
</dbReference>
<evidence type="ECO:0000313" key="9">
    <source>
        <dbReference type="WBParaSite" id="SSTP_0000738200.1"/>
    </source>
</evidence>
<dbReference type="PROSITE" id="PS50262">
    <property type="entry name" value="G_PROTEIN_RECEP_F1_2"/>
    <property type="match status" value="1"/>
</dbReference>
<keyword evidence="8" id="KW-1185">Reference proteome</keyword>
<dbReference type="InterPro" id="IPR051119">
    <property type="entry name" value="Nematode_SR-like"/>
</dbReference>
<dbReference type="Gene3D" id="1.20.1070.10">
    <property type="entry name" value="Rhodopsin 7-helix transmembrane proteins"/>
    <property type="match status" value="1"/>
</dbReference>
<reference evidence="9" key="1">
    <citation type="submission" date="2015-08" db="UniProtKB">
        <authorList>
            <consortium name="WormBaseParasite"/>
        </authorList>
    </citation>
    <scope>IDENTIFICATION</scope>
</reference>
<dbReference type="InterPro" id="IPR000609">
    <property type="entry name" value="7TM_GPCR_serpentine_rcpt_Srg"/>
</dbReference>
<name>A0A0K0ED18_STRER</name>
<keyword evidence="3 6" id="KW-0812">Transmembrane</keyword>
<evidence type="ECO:0000259" key="7">
    <source>
        <dbReference type="PROSITE" id="PS50262"/>
    </source>
</evidence>
<keyword evidence="4 6" id="KW-1133">Transmembrane helix</keyword>
<dbReference type="GO" id="GO:0004888">
    <property type="term" value="F:transmembrane signaling receptor activity"/>
    <property type="evidence" value="ECO:0007669"/>
    <property type="project" value="InterPro"/>
</dbReference>
<feature type="transmembrane region" description="Helical" evidence="6">
    <location>
        <begin position="173"/>
        <end position="197"/>
    </location>
</feature>
<dbReference type="WBParaSite" id="SSTP_0000738200.1">
    <property type="protein sequence ID" value="SSTP_0000738200.1"/>
    <property type="gene ID" value="SSTP_0000738200"/>
</dbReference>
<sequence length="292" mass="34843">MSIPLYEYFIISFQIISFFFYIIVILILAIDFYNSTENFNPSFTVLFVFNGISDILSTISILVFRKIVEWNIWHEYFINNNIILYFYKLFFFQSIVLSISGYITITFNRFISIYAPITFKNIWTTKISLVIILSQIIICYLCYVHIFFSNIIYVYDNIVKEWYITTEPLYYSIINNIILLIFCVTGTISNTFLNFLIWKKFKNIFKNQDKENSKHTTIFLYMCITSFFLTIATVQIALRLNSIIIDNNELRNAINNYFFYSLPLLSSLTPFIMILHSTYLRNTIYKFICNIF</sequence>
<dbReference type="InterPro" id="IPR017452">
    <property type="entry name" value="GPCR_Rhodpsn_7TM"/>
</dbReference>
<evidence type="ECO:0000256" key="6">
    <source>
        <dbReference type="RuleBase" id="RU280813"/>
    </source>
</evidence>
<keyword evidence="5 6" id="KW-0472">Membrane</keyword>
<dbReference type="AlphaFoldDB" id="A0A0K0ED18"/>
<feature type="transmembrane region" description="Helical" evidence="6">
    <location>
        <begin position="257"/>
        <end position="276"/>
    </location>
</feature>
<feature type="transmembrane region" description="Helical" evidence="6">
    <location>
        <begin position="42"/>
        <end position="64"/>
    </location>
</feature>